<evidence type="ECO:0000259" key="12">
    <source>
        <dbReference type="Pfam" id="PF20645"/>
    </source>
</evidence>
<evidence type="ECO:0000256" key="9">
    <source>
        <dbReference type="ARBA" id="ARBA00023242"/>
    </source>
</evidence>
<dbReference type="AlphaFoldDB" id="A0A2G5BKY5"/>
<dbReference type="GO" id="GO:0008270">
    <property type="term" value="F:zinc ion binding"/>
    <property type="evidence" value="ECO:0007669"/>
    <property type="project" value="UniProtKB-KW"/>
</dbReference>
<sequence length="667" mass="75692">MSHRDDGRLMCKYGHEQAGVFEENNEGITDGLTRRHTKRLKRESKSQQAKNRRMYGRNAYFLILQGMQHILKTQVTMLVQNEGAPEALVETAKILWLHYVSMLSDVNTHFPSEAQVDGVPDSTQADIAMSSPTTQQQRTSTSASMLLSQHTQSQGYDIMDDSLDFLLRKLDDDIVRDKVELLEWEQEYQPPAQKQPHRAGSSVKMTAEIYEDDANLDHDDNSNDGDNANSSGDERKAPRLGDNLGPSLAKSLEKRIEVFVRLECLPAIIYLAFVWLRVPVSLMDVQRLMVDERIPYTTVGRLVPFEISTRLGAGGMRIFDAPYPPSAARIKKIVSALETLYAKHCSLLFPLPDIPLVLLSIMRRLDLTIGIYPMVLHIIELAKICERDSGSTSDDIYLNTMAGIVIFLKMHYGLDEIERVSTQQDSTEAELDLPPLHEFLRKWRSDWTREFSIGALPYLTACGGHWVKDFASYYERVTQRSYIPSYKKEFKSFAARYRQTLEVLTASNTMNPDLASRLLPSKYACSFYSEEPGHISSSNDHHVNTPNDVQLQSSDGSSPGIALLSMSARLSKSLLSARDSRYQKWPYMGFAEPFEHYPEVKIKRGEHYAVFNPKTRHSMAGYMIPTFGLVLARCAMIIGHTQQTLMQHIAMLEKMLQKQLKTSHASH</sequence>
<keyword evidence="4" id="KW-0863">Zinc-finger</keyword>
<proteinExistence type="inferred from homology"/>
<feature type="domain" description="Rrn7/TAF1B N-terminal cyclin" evidence="11">
    <location>
        <begin position="217"/>
        <end position="304"/>
    </location>
</feature>
<evidence type="ECO:0000313" key="14">
    <source>
        <dbReference type="Proteomes" id="UP000242474"/>
    </source>
</evidence>
<evidence type="ECO:0000256" key="2">
    <source>
        <dbReference type="ARBA" id="ARBA00006899"/>
    </source>
</evidence>
<evidence type="ECO:0000256" key="4">
    <source>
        <dbReference type="ARBA" id="ARBA00022771"/>
    </source>
</evidence>
<dbReference type="PANTHER" id="PTHR31576">
    <property type="entry name" value="TATA BOX-BINDING PROTEIN-ASSOCIATED FACTOR RNA POLYMERASE I SUBUNIT B"/>
    <property type="match status" value="1"/>
</dbReference>
<keyword evidence="8" id="KW-0804">Transcription</keyword>
<dbReference type="STRING" id="763665.A0A2G5BKY5"/>
<dbReference type="Pfam" id="PF20645">
    <property type="entry name" value="Rrn7_cyclin_C"/>
    <property type="match status" value="1"/>
</dbReference>
<evidence type="ECO:0000256" key="3">
    <source>
        <dbReference type="ARBA" id="ARBA00022723"/>
    </source>
</evidence>
<evidence type="ECO:0000256" key="1">
    <source>
        <dbReference type="ARBA" id="ARBA00004604"/>
    </source>
</evidence>
<reference evidence="13 14" key="1">
    <citation type="journal article" date="2015" name="Genome Biol. Evol.">
        <title>Phylogenomic analyses indicate that early fungi evolved digesting cell walls of algal ancestors of land plants.</title>
        <authorList>
            <person name="Chang Y."/>
            <person name="Wang S."/>
            <person name="Sekimoto S."/>
            <person name="Aerts A.L."/>
            <person name="Choi C."/>
            <person name="Clum A."/>
            <person name="LaButti K.M."/>
            <person name="Lindquist E.A."/>
            <person name="Yee Ngan C."/>
            <person name="Ohm R.A."/>
            <person name="Salamov A.A."/>
            <person name="Grigoriev I.V."/>
            <person name="Spatafora J.W."/>
            <person name="Berbee M.L."/>
        </authorList>
    </citation>
    <scope>NUCLEOTIDE SEQUENCE [LARGE SCALE GENOMIC DNA]</scope>
    <source>
        <strain evidence="13 14">NRRL 1564</strain>
    </source>
</reference>
<feature type="region of interest" description="Disordered" evidence="10">
    <location>
        <begin position="214"/>
        <end position="244"/>
    </location>
</feature>
<dbReference type="GO" id="GO:0042790">
    <property type="term" value="P:nucleolar large rRNA transcription by RNA polymerase I"/>
    <property type="evidence" value="ECO:0007669"/>
    <property type="project" value="TreeGrafter"/>
</dbReference>
<keyword evidence="14" id="KW-1185">Reference proteome</keyword>
<dbReference type="Proteomes" id="UP000242474">
    <property type="component" value="Unassembled WGS sequence"/>
</dbReference>
<protein>
    <submittedName>
        <fullName evidence="13">Uncharacterized protein</fullName>
    </submittedName>
</protein>
<feature type="region of interest" description="Disordered" evidence="10">
    <location>
        <begin position="536"/>
        <end position="556"/>
    </location>
</feature>
<feature type="domain" description="Rrn7/TAF1B C-terminal cyclin" evidence="12">
    <location>
        <begin position="324"/>
        <end position="428"/>
    </location>
</feature>
<organism evidence="13 14">
    <name type="scientific">Coemansia reversa (strain ATCC 12441 / NRRL 1564)</name>
    <dbReference type="NCBI Taxonomy" id="763665"/>
    <lineage>
        <taxon>Eukaryota</taxon>
        <taxon>Fungi</taxon>
        <taxon>Fungi incertae sedis</taxon>
        <taxon>Zoopagomycota</taxon>
        <taxon>Kickxellomycotina</taxon>
        <taxon>Kickxellomycetes</taxon>
        <taxon>Kickxellales</taxon>
        <taxon>Kickxellaceae</taxon>
        <taxon>Coemansia</taxon>
    </lineage>
</organism>
<evidence type="ECO:0000256" key="7">
    <source>
        <dbReference type="ARBA" id="ARBA00023125"/>
    </source>
</evidence>
<comment type="subcellular location">
    <subcellularLocation>
        <location evidence="1">Nucleus</location>
        <location evidence="1">Nucleolus</location>
    </subcellularLocation>
</comment>
<accession>A0A2G5BKY5</accession>
<evidence type="ECO:0000256" key="6">
    <source>
        <dbReference type="ARBA" id="ARBA00023015"/>
    </source>
</evidence>
<keyword evidence="5" id="KW-0862">Zinc</keyword>
<gene>
    <name evidence="13" type="ORF">COEREDRAFT_95166</name>
</gene>
<evidence type="ECO:0000256" key="8">
    <source>
        <dbReference type="ARBA" id="ARBA00023163"/>
    </source>
</evidence>
<dbReference type="Pfam" id="PF20644">
    <property type="entry name" value="Rrn7_cyclin_N"/>
    <property type="match status" value="2"/>
</dbReference>
<keyword evidence="7" id="KW-0238">DNA-binding</keyword>
<dbReference type="PANTHER" id="PTHR31576:SF2">
    <property type="entry name" value="TATA BOX-BINDING PROTEIN-ASSOCIATED FACTOR RNA POLYMERASE I SUBUNIT B"/>
    <property type="match status" value="1"/>
</dbReference>
<name>A0A2G5BKY5_COERN</name>
<evidence type="ECO:0000259" key="11">
    <source>
        <dbReference type="Pfam" id="PF20644"/>
    </source>
</evidence>
<comment type="similarity">
    <text evidence="2">Belongs to the RRN7/TAF1B family.</text>
</comment>
<evidence type="ECO:0000256" key="10">
    <source>
        <dbReference type="SAM" id="MobiDB-lite"/>
    </source>
</evidence>
<dbReference type="InterPro" id="IPR048540">
    <property type="entry name" value="Rrn7_cyclin_N"/>
</dbReference>
<evidence type="ECO:0000313" key="13">
    <source>
        <dbReference type="EMBL" id="PIA19651.1"/>
    </source>
</evidence>
<keyword evidence="6" id="KW-0805">Transcription regulation</keyword>
<keyword evidence="9" id="KW-0539">Nucleus</keyword>
<dbReference type="EMBL" id="KZ303486">
    <property type="protein sequence ID" value="PIA19651.1"/>
    <property type="molecule type" value="Genomic_DNA"/>
</dbReference>
<evidence type="ECO:0000256" key="5">
    <source>
        <dbReference type="ARBA" id="ARBA00022833"/>
    </source>
</evidence>
<dbReference type="InterPro" id="IPR048538">
    <property type="entry name" value="Rrn7_cyclin_C"/>
</dbReference>
<feature type="domain" description="Rrn7/TAF1B N-terminal cyclin" evidence="11">
    <location>
        <begin position="67"/>
        <end position="140"/>
    </location>
</feature>
<dbReference type="GO" id="GO:0070860">
    <property type="term" value="C:RNA polymerase I core factor complex"/>
    <property type="evidence" value="ECO:0007669"/>
    <property type="project" value="InterPro"/>
</dbReference>
<feature type="compositionally biased region" description="Polar residues" evidence="10">
    <location>
        <begin position="544"/>
        <end position="556"/>
    </location>
</feature>
<dbReference type="InterPro" id="IPR033599">
    <property type="entry name" value="TAF1B/Rrn7"/>
</dbReference>
<dbReference type="OrthoDB" id="428577at2759"/>
<dbReference type="GO" id="GO:0001164">
    <property type="term" value="F:RNA polymerase I core promoter sequence-specific DNA binding"/>
    <property type="evidence" value="ECO:0007669"/>
    <property type="project" value="InterPro"/>
</dbReference>
<keyword evidence="3" id="KW-0479">Metal-binding</keyword>